<proteinExistence type="predicted"/>
<accession>A0A511JC57</accession>
<evidence type="ECO:0000313" key="3">
    <source>
        <dbReference type="EMBL" id="GEL95283.1"/>
    </source>
</evidence>
<keyword evidence="2" id="KW-1133">Transmembrane helix</keyword>
<keyword evidence="4" id="KW-1185">Reference proteome</keyword>
<feature type="region of interest" description="Disordered" evidence="1">
    <location>
        <begin position="203"/>
        <end position="296"/>
    </location>
</feature>
<keyword evidence="2" id="KW-0812">Transmembrane</keyword>
<dbReference type="AlphaFoldDB" id="A0A511JC57"/>
<evidence type="ECO:0000256" key="1">
    <source>
        <dbReference type="SAM" id="MobiDB-lite"/>
    </source>
</evidence>
<dbReference type="RefSeq" id="WP_146842939.1">
    <property type="nucleotide sequence ID" value="NZ_BJWG01000008.1"/>
</dbReference>
<dbReference type="OrthoDB" id="3268840at2"/>
<keyword evidence="2" id="KW-0472">Membrane</keyword>
<comment type="caution">
    <text evidence="3">The sequence shown here is derived from an EMBL/GenBank/DDBJ whole genome shotgun (WGS) entry which is preliminary data.</text>
</comment>
<feature type="region of interest" description="Disordered" evidence="1">
    <location>
        <begin position="404"/>
        <end position="431"/>
    </location>
</feature>
<name>A0A511JC57_9CELL</name>
<dbReference type="Proteomes" id="UP000321720">
    <property type="component" value="Unassembled WGS sequence"/>
</dbReference>
<organism evidence="3 4">
    <name type="scientific">Cellulomonas composti</name>
    <dbReference type="NCBI Taxonomy" id="266130"/>
    <lineage>
        <taxon>Bacteria</taxon>
        <taxon>Bacillati</taxon>
        <taxon>Actinomycetota</taxon>
        <taxon>Actinomycetes</taxon>
        <taxon>Micrococcales</taxon>
        <taxon>Cellulomonadaceae</taxon>
        <taxon>Cellulomonas</taxon>
    </lineage>
</organism>
<evidence type="ECO:0000256" key="2">
    <source>
        <dbReference type="SAM" id="Phobius"/>
    </source>
</evidence>
<sequence length="488" mass="49435">MNRFPTDHEPDDGQVDPELLSAALERVRAADPAVDAVLDADSLHETLAVTTGVQVGTAPGDELAAARARRRTPRWFQVAAVVAGIAVVGASGYAIGAKGADASATSADASLEAPMSLGGAAPAEQQEVDSGAAVDAQNLVGGRDALPSSYWYGGRTVFHGAGLPTAGSSHDAWGFDPSATYSQATAALAADVFGVSGKPRQDAGGWTVGKQDGSVPTVTIAPDGTTSVSYYDPTRDPWACGSDVVAPPDEPDSSTADDAKADDTPGDDGAVSGGSEPDFGVDGDCTAEAPSAKDATATARDALADLGLDPDDYAWTTQTDAGASVNVGAELVVDGQRTGLTWWFTVMSDGVQSAWGSLAPVVALGSYDVVSPAQAVERLNDPRFGASGGGVYPMAAREALMGAMESGTDTSSNEEPTSTPTPPAAPEPGASFSWPVMDVTITAARLGVALQTDVDGSTSLIPTYELTSDDGSTWTVVAVADSMLDLTS</sequence>
<evidence type="ECO:0000313" key="4">
    <source>
        <dbReference type="Proteomes" id="UP000321720"/>
    </source>
</evidence>
<gene>
    <name evidence="3" type="ORF">CCO02nite_19410</name>
</gene>
<dbReference type="EMBL" id="BJWG01000008">
    <property type="protein sequence ID" value="GEL95283.1"/>
    <property type="molecule type" value="Genomic_DNA"/>
</dbReference>
<feature type="transmembrane region" description="Helical" evidence="2">
    <location>
        <begin position="75"/>
        <end position="96"/>
    </location>
</feature>
<reference evidence="3 4" key="1">
    <citation type="submission" date="2019-07" db="EMBL/GenBank/DDBJ databases">
        <title>Whole genome shotgun sequence of Cellulomonas composti NBRC 100758.</title>
        <authorList>
            <person name="Hosoyama A."/>
            <person name="Uohara A."/>
            <person name="Ohji S."/>
            <person name="Ichikawa N."/>
        </authorList>
    </citation>
    <scope>NUCLEOTIDE SEQUENCE [LARGE SCALE GENOMIC DNA]</scope>
    <source>
        <strain evidence="3 4">NBRC 100758</strain>
    </source>
</reference>
<protein>
    <submittedName>
        <fullName evidence="3">Uncharacterized protein</fullName>
    </submittedName>
</protein>